<gene>
    <name evidence="2" type="ORF">BIY20_18540</name>
</gene>
<name>A0ABX3FVV2_9VIBR</name>
<feature type="domain" description="DSBA-like thioredoxin" evidence="1">
    <location>
        <begin position="67"/>
        <end position="199"/>
    </location>
</feature>
<evidence type="ECO:0000259" key="1">
    <source>
        <dbReference type="Pfam" id="PF01323"/>
    </source>
</evidence>
<evidence type="ECO:0000313" key="2">
    <source>
        <dbReference type="EMBL" id="OLQ96588.1"/>
    </source>
</evidence>
<dbReference type="Gene3D" id="3.40.30.10">
    <property type="entry name" value="Glutaredoxin"/>
    <property type="match status" value="1"/>
</dbReference>
<evidence type="ECO:0000313" key="3">
    <source>
        <dbReference type="Proteomes" id="UP000186039"/>
    </source>
</evidence>
<dbReference type="Pfam" id="PF01323">
    <property type="entry name" value="DSBA"/>
    <property type="match status" value="1"/>
</dbReference>
<protein>
    <submittedName>
        <fullName evidence="2">Disulfide bond formation protein DsbA</fullName>
    </submittedName>
</protein>
<reference evidence="2 3" key="1">
    <citation type="submission" date="2016-09" db="EMBL/GenBank/DDBJ databases">
        <title>Genomic Taxonomy of the Vibrionaceae.</title>
        <authorList>
            <person name="Gonzalez-Castillo A."/>
            <person name="Gomez-Gil B."/>
            <person name="Enciso-Ibarra K."/>
        </authorList>
    </citation>
    <scope>NUCLEOTIDE SEQUENCE [LARGE SCALE GENOMIC DNA]</scope>
    <source>
        <strain evidence="2 3">CAIM 1902</strain>
    </source>
</reference>
<sequence length="207" mass="23228">MCKLVKQTSITYLFLLLALFAVSLKHAPKVMASQFAENVHYVTLDHQASPDKQVKIFYTPYCRPCAIVHKPLQKMAEKVGLKFYDIPVDFGPLGKDIQASIAAASDQGHAENYVQRLITSIHFQPSTTPNSREELALMLEECGVDSEKFRQDCQELQQKTAYFDQVVEQYKITSTPTIIVNGNKQVLLGGLKSFAELESLLIELSQS</sequence>
<comment type="caution">
    <text evidence="2">The sequence shown here is derived from an EMBL/GenBank/DDBJ whole genome shotgun (WGS) entry which is preliminary data.</text>
</comment>
<organism evidence="2 3">
    <name type="scientific">Vibrio panuliri</name>
    <dbReference type="NCBI Taxonomy" id="1381081"/>
    <lineage>
        <taxon>Bacteria</taxon>
        <taxon>Pseudomonadati</taxon>
        <taxon>Pseudomonadota</taxon>
        <taxon>Gammaproteobacteria</taxon>
        <taxon>Vibrionales</taxon>
        <taxon>Vibrionaceae</taxon>
        <taxon>Vibrio</taxon>
    </lineage>
</organism>
<dbReference type="InterPro" id="IPR036249">
    <property type="entry name" value="Thioredoxin-like_sf"/>
</dbReference>
<dbReference type="RefSeq" id="WP_075712853.1">
    <property type="nucleotide sequence ID" value="NZ_AP019655.1"/>
</dbReference>
<dbReference type="SUPFAM" id="SSF52833">
    <property type="entry name" value="Thioredoxin-like"/>
    <property type="match status" value="1"/>
</dbReference>
<dbReference type="Proteomes" id="UP000186039">
    <property type="component" value="Unassembled WGS sequence"/>
</dbReference>
<keyword evidence="3" id="KW-1185">Reference proteome</keyword>
<accession>A0ABX3FVV2</accession>
<dbReference type="PANTHER" id="PTHR35891">
    <property type="entry name" value="THIOL:DISULFIDE INTERCHANGE PROTEIN DSBA"/>
    <property type="match status" value="1"/>
</dbReference>
<dbReference type="InterPro" id="IPR050824">
    <property type="entry name" value="Thiol_disulfide_DsbA"/>
</dbReference>
<proteinExistence type="predicted"/>
<dbReference type="EMBL" id="MJMH01000005">
    <property type="protein sequence ID" value="OLQ96588.1"/>
    <property type="molecule type" value="Genomic_DNA"/>
</dbReference>
<dbReference type="InterPro" id="IPR001853">
    <property type="entry name" value="DSBA-like_thioredoxin_dom"/>
</dbReference>
<dbReference type="PANTHER" id="PTHR35891:SF2">
    <property type="entry name" value="THIOL:DISULFIDE INTERCHANGE PROTEIN DSBA"/>
    <property type="match status" value="1"/>
</dbReference>